<dbReference type="Pfam" id="PF16148">
    <property type="entry name" value="DUF4856"/>
    <property type="match status" value="1"/>
</dbReference>
<dbReference type="InterPro" id="IPR032331">
    <property type="entry name" value="DUF4856"/>
</dbReference>
<reference evidence="2 3" key="1">
    <citation type="submission" date="2019-08" db="EMBL/GenBank/DDBJ databases">
        <title>Lewinella sp. strain SSH13 Genome sequencing and assembly.</title>
        <authorList>
            <person name="Kim I."/>
        </authorList>
    </citation>
    <scope>NUCLEOTIDE SEQUENCE [LARGE SCALE GENOMIC DNA]</scope>
    <source>
        <strain evidence="2 3">SSH13</strain>
    </source>
</reference>
<dbReference type="PROSITE" id="PS51257">
    <property type="entry name" value="PROKAR_LIPOPROTEIN"/>
    <property type="match status" value="1"/>
</dbReference>
<dbReference type="AlphaFoldDB" id="A0A5C7FW19"/>
<keyword evidence="1" id="KW-0732">Signal</keyword>
<dbReference type="OrthoDB" id="5498726at2"/>
<protein>
    <submittedName>
        <fullName evidence="2">DUF4856 domain-containing protein</fullName>
    </submittedName>
</protein>
<accession>A0A5C7FW19</accession>
<comment type="caution">
    <text evidence="2">The sequence shown here is derived from an EMBL/GenBank/DDBJ whole genome shotgun (WGS) entry which is preliminary data.</text>
</comment>
<feature type="chain" id="PRO_5022801784" evidence="1">
    <location>
        <begin position="23"/>
        <end position="396"/>
    </location>
</feature>
<name>A0A5C7FW19_9BACT</name>
<dbReference type="Proteomes" id="UP000321907">
    <property type="component" value="Unassembled WGS sequence"/>
</dbReference>
<gene>
    <name evidence="2" type="ORF">FUA23_08930</name>
</gene>
<dbReference type="EMBL" id="VOXD01000011">
    <property type="protein sequence ID" value="TXF89799.1"/>
    <property type="molecule type" value="Genomic_DNA"/>
</dbReference>
<keyword evidence="3" id="KW-1185">Reference proteome</keyword>
<organism evidence="2 3">
    <name type="scientific">Neolewinella aurantiaca</name>
    <dbReference type="NCBI Taxonomy" id="2602767"/>
    <lineage>
        <taxon>Bacteria</taxon>
        <taxon>Pseudomonadati</taxon>
        <taxon>Bacteroidota</taxon>
        <taxon>Saprospiria</taxon>
        <taxon>Saprospirales</taxon>
        <taxon>Lewinellaceae</taxon>
        <taxon>Neolewinella</taxon>
    </lineage>
</organism>
<sequence length="396" mass="42807">MKTSLYLFAGLFLLFFATSCEDDDDITPSLDVPTTYAFSRDGASTVSFSGQSERIAMAEELVSSFTDFSQTTESLNNMFTNAEGTNPFTDAELNASTKSIRSKVAASSELFAANSVLSAEIKEDFDGWISAQVNEVFPAQSEVAEAGTPGQIADGSSVRYVNAWGLEYNQAFAKSLIGGLMYDQIANHYLSPLQLDSGTRRTDNTAGIVETDESYTAMEHRWDEAYGYLFGASEDETGPLTDLGSADNFLNKYLGRVNDDEDFSDTAANIEAAFRRGRAAIVAADYTERDAQASIIKDELSKVIRVRAAYYLMQGKAALEDSNMGGAFHDLSEGYGFVYSLRFIDGTAGEDIAESYLTTLRNADGNGFWDIDPAALETIASEIASSGGFSLEAAAN</sequence>
<feature type="signal peptide" evidence="1">
    <location>
        <begin position="1"/>
        <end position="22"/>
    </location>
</feature>
<evidence type="ECO:0000313" key="3">
    <source>
        <dbReference type="Proteomes" id="UP000321907"/>
    </source>
</evidence>
<dbReference type="RefSeq" id="WP_147930392.1">
    <property type="nucleotide sequence ID" value="NZ_VOXD01000011.1"/>
</dbReference>
<evidence type="ECO:0000313" key="2">
    <source>
        <dbReference type="EMBL" id="TXF89799.1"/>
    </source>
</evidence>
<proteinExistence type="predicted"/>
<evidence type="ECO:0000256" key="1">
    <source>
        <dbReference type="SAM" id="SignalP"/>
    </source>
</evidence>